<proteinExistence type="predicted"/>
<evidence type="ECO:0000313" key="2">
    <source>
        <dbReference type="EMBL" id="GMI06001.1"/>
    </source>
</evidence>
<gene>
    <name evidence="2" type="ORF">TrRE_jg7885</name>
</gene>
<feature type="transmembrane region" description="Helical" evidence="1">
    <location>
        <begin position="136"/>
        <end position="155"/>
    </location>
</feature>
<evidence type="ECO:0000256" key="1">
    <source>
        <dbReference type="SAM" id="Phobius"/>
    </source>
</evidence>
<dbReference type="AlphaFoldDB" id="A0A9W7CK05"/>
<dbReference type="Proteomes" id="UP001165082">
    <property type="component" value="Unassembled WGS sequence"/>
</dbReference>
<keyword evidence="1" id="KW-1133">Transmembrane helix</keyword>
<sequence length="312" mass="34917">AFCSLRAGLEWKKQARENFPNITSQEINSSVQASLQVLQHEDKWAYKFGMSDIDLCNDIMLRSPNLFETFIVSIDIINMSTEAFLHTITEVFANGGKAGIPELGVGNAEELVVFNAWQRHEVLYDNHKKLYLMERIMYIVLAVTSFLTTVSSVVYSNMAETWNVEGRTALLSKSCPTYAPVDTGGAGGPDSCDKIYSHVKEAQSNAEFGDLLKVFIVMLPIIAGFLGTVMTRNAFETKWKISYLSGLQICSEIFMYRSKVGTYRDVTAEEIQRASKDGKAAKEDERELFVNRIQDIFSEAMSTEVGKNGEAM</sequence>
<name>A0A9W7CK05_9STRA</name>
<feature type="non-terminal residue" evidence="2">
    <location>
        <position position="1"/>
    </location>
</feature>
<organism evidence="2 3">
    <name type="scientific">Triparma retinervis</name>
    <dbReference type="NCBI Taxonomy" id="2557542"/>
    <lineage>
        <taxon>Eukaryota</taxon>
        <taxon>Sar</taxon>
        <taxon>Stramenopiles</taxon>
        <taxon>Ochrophyta</taxon>
        <taxon>Bolidophyceae</taxon>
        <taxon>Parmales</taxon>
        <taxon>Triparmaceae</taxon>
        <taxon>Triparma</taxon>
    </lineage>
</organism>
<keyword evidence="3" id="KW-1185">Reference proteome</keyword>
<keyword evidence="1" id="KW-0472">Membrane</keyword>
<accession>A0A9W7CK05</accession>
<dbReference type="OrthoDB" id="202336at2759"/>
<keyword evidence="1" id="KW-0812">Transmembrane</keyword>
<evidence type="ECO:0000313" key="3">
    <source>
        <dbReference type="Proteomes" id="UP001165082"/>
    </source>
</evidence>
<dbReference type="EMBL" id="BRXZ01000139">
    <property type="protein sequence ID" value="GMI06001.1"/>
    <property type="molecule type" value="Genomic_DNA"/>
</dbReference>
<comment type="caution">
    <text evidence="2">The sequence shown here is derived from an EMBL/GenBank/DDBJ whole genome shotgun (WGS) entry which is preliminary data.</text>
</comment>
<protein>
    <submittedName>
        <fullName evidence="2">Uncharacterized protein</fullName>
    </submittedName>
</protein>
<feature type="transmembrane region" description="Helical" evidence="1">
    <location>
        <begin position="211"/>
        <end position="230"/>
    </location>
</feature>
<reference evidence="2" key="1">
    <citation type="submission" date="2022-07" db="EMBL/GenBank/DDBJ databases">
        <title>Genome analysis of Parmales, a sister group of diatoms, reveals the evolutionary specialization of diatoms from phago-mixotrophs to photoautotrophs.</title>
        <authorList>
            <person name="Ban H."/>
            <person name="Sato S."/>
            <person name="Yoshikawa S."/>
            <person name="Kazumasa Y."/>
            <person name="Nakamura Y."/>
            <person name="Ichinomiya M."/>
            <person name="Saitoh K."/>
            <person name="Sato N."/>
            <person name="Blanc-Mathieu R."/>
            <person name="Endo H."/>
            <person name="Kuwata A."/>
            <person name="Ogata H."/>
        </authorList>
    </citation>
    <scope>NUCLEOTIDE SEQUENCE</scope>
</reference>